<proteinExistence type="predicted"/>
<protein>
    <submittedName>
        <fullName evidence="1">Uncharacterized protein</fullName>
    </submittedName>
</protein>
<dbReference type="EMBL" id="KN294002">
    <property type="protein sequence ID" value="KGQ01392.1"/>
    <property type="molecule type" value="Genomic_DNA"/>
</dbReference>
<dbReference type="AlphaFoldDB" id="A0A0A2V4U9"/>
<dbReference type="Proteomes" id="UP000002059">
    <property type="component" value="Partially assembled WGS sequence"/>
</dbReference>
<accession>A0A0A2V4U9</accession>
<name>A0A0A2V4U9_PARBA</name>
<dbReference type="VEuPathDB" id="FungiDB:PAAG_11855"/>
<gene>
    <name evidence="1" type="ORF">PAAG_11855</name>
</gene>
<dbReference type="KEGG" id="pbl:PAAG_11855"/>
<dbReference type="HOGENOM" id="CLU_1732035_0_0_1"/>
<dbReference type="GeneID" id="26970712"/>
<dbReference type="OrthoDB" id="5412996at2759"/>
<organism evidence="1 2">
    <name type="scientific">Paracoccidioides lutzii (strain ATCC MYA-826 / Pb01)</name>
    <name type="common">Paracoccidioides brasiliensis</name>
    <dbReference type="NCBI Taxonomy" id="502779"/>
    <lineage>
        <taxon>Eukaryota</taxon>
        <taxon>Fungi</taxon>
        <taxon>Dikarya</taxon>
        <taxon>Ascomycota</taxon>
        <taxon>Pezizomycotina</taxon>
        <taxon>Eurotiomycetes</taxon>
        <taxon>Eurotiomycetidae</taxon>
        <taxon>Onygenales</taxon>
        <taxon>Ajellomycetaceae</taxon>
        <taxon>Paracoccidioides</taxon>
    </lineage>
</organism>
<reference evidence="1 2" key="1">
    <citation type="journal article" date="2011" name="PLoS Genet.">
        <title>Comparative genomic analysis of human fungal pathogens causing paracoccidioidomycosis.</title>
        <authorList>
            <person name="Desjardins C.A."/>
            <person name="Champion M.D."/>
            <person name="Holder J.W."/>
            <person name="Muszewska A."/>
            <person name="Goldberg J."/>
            <person name="Bailao A.M."/>
            <person name="Brigido M.M."/>
            <person name="Ferreira M.E."/>
            <person name="Garcia A.M."/>
            <person name="Grynberg M."/>
            <person name="Gujja S."/>
            <person name="Heiman D.I."/>
            <person name="Henn M.R."/>
            <person name="Kodira C.D."/>
            <person name="Leon-Narvaez H."/>
            <person name="Longo L.V."/>
            <person name="Ma L.J."/>
            <person name="Malavazi I."/>
            <person name="Matsuo A.L."/>
            <person name="Morais F.V."/>
            <person name="Pereira M."/>
            <person name="Rodriguez-Brito S."/>
            <person name="Sakthikumar S."/>
            <person name="Salem-Izacc S.M."/>
            <person name="Sykes S.M."/>
            <person name="Teixeira M.M."/>
            <person name="Vallejo M.C."/>
            <person name="Walter M.E."/>
            <person name="Yandava C."/>
            <person name="Young S."/>
            <person name="Zeng Q."/>
            <person name="Zucker J."/>
            <person name="Felipe M.S."/>
            <person name="Goldman G.H."/>
            <person name="Haas B.J."/>
            <person name="McEwen J.G."/>
            <person name="Nino-Vega G."/>
            <person name="Puccia R."/>
            <person name="San-Blas G."/>
            <person name="Soares C.M."/>
            <person name="Birren B.W."/>
            <person name="Cuomo C.A."/>
        </authorList>
    </citation>
    <scope>NUCLEOTIDE SEQUENCE [LARGE SCALE GENOMIC DNA]</scope>
    <source>
        <strain evidence="2">ATCC MYA-826 / Pb01</strain>
    </source>
</reference>
<evidence type="ECO:0000313" key="2">
    <source>
        <dbReference type="Proteomes" id="UP000002059"/>
    </source>
</evidence>
<sequence>MPHYHAVGTLLKRPPFLSHVNSDTLSAEIIFLAFPLWSWSTLQAKLSMELMCRAFTTSSGHICSISIFNSAASSSAMSALSRSTAIMKTGGIKSSKIISVHQTYGSTVGYNYAALILIFNDFYRGKDSDFNEKDAWNYLNNISASRGIVME</sequence>
<keyword evidence="2" id="KW-1185">Reference proteome</keyword>
<evidence type="ECO:0000313" key="1">
    <source>
        <dbReference type="EMBL" id="KGQ01392.1"/>
    </source>
</evidence>
<dbReference type="RefSeq" id="XP_015702919.1">
    <property type="nucleotide sequence ID" value="XM_015847431.1"/>
</dbReference>